<keyword evidence="2" id="KW-1133">Transmembrane helix</keyword>
<keyword evidence="2" id="KW-0472">Membrane</keyword>
<accession>A0A6J7NWS0</accession>
<keyword evidence="2" id="KW-0812">Transmembrane</keyword>
<evidence type="ECO:0000313" key="3">
    <source>
        <dbReference type="EMBL" id="CAB4610449.1"/>
    </source>
</evidence>
<dbReference type="AlphaFoldDB" id="A0A6J7NWS0"/>
<feature type="transmembrane region" description="Helical" evidence="2">
    <location>
        <begin position="34"/>
        <end position="52"/>
    </location>
</feature>
<protein>
    <submittedName>
        <fullName evidence="4">Unannotated protein</fullName>
    </submittedName>
</protein>
<proteinExistence type="predicted"/>
<organism evidence="4">
    <name type="scientific">freshwater metagenome</name>
    <dbReference type="NCBI Taxonomy" id="449393"/>
    <lineage>
        <taxon>unclassified sequences</taxon>
        <taxon>metagenomes</taxon>
        <taxon>ecological metagenomes</taxon>
    </lineage>
</organism>
<feature type="compositionally biased region" description="Low complexity" evidence="1">
    <location>
        <begin position="152"/>
        <end position="168"/>
    </location>
</feature>
<dbReference type="EMBL" id="CAEZUN010000176">
    <property type="protein sequence ID" value="CAB4610449.1"/>
    <property type="molecule type" value="Genomic_DNA"/>
</dbReference>
<dbReference type="EMBL" id="CAFBOV010000074">
    <property type="protein sequence ID" value="CAB4995269.1"/>
    <property type="molecule type" value="Genomic_DNA"/>
</dbReference>
<evidence type="ECO:0000256" key="2">
    <source>
        <dbReference type="SAM" id="Phobius"/>
    </source>
</evidence>
<evidence type="ECO:0000313" key="4">
    <source>
        <dbReference type="EMBL" id="CAB4995269.1"/>
    </source>
</evidence>
<feature type="region of interest" description="Disordered" evidence="1">
    <location>
        <begin position="147"/>
        <end position="168"/>
    </location>
</feature>
<evidence type="ECO:0000256" key="1">
    <source>
        <dbReference type="SAM" id="MobiDB-lite"/>
    </source>
</evidence>
<gene>
    <name evidence="3" type="ORF">UFOPK1826_01228</name>
    <name evidence="4" type="ORF">UFOPK4020_00493</name>
</gene>
<name>A0A6J7NWS0_9ZZZZ</name>
<feature type="transmembrane region" description="Helical" evidence="2">
    <location>
        <begin position="84"/>
        <end position="107"/>
    </location>
</feature>
<feature type="transmembrane region" description="Helical" evidence="2">
    <location>
        <begin position="113"/>
        <end position="133"/>
    </location>
</feature>
<sequence>MMTLDTNAKISILSMRDTGPAPEAALARDIIKRGLIVAPILIGVCAIVWGANGAYSCAYAFAIVFCNFGLAAALVAYTARISYAFMMASMLFGYLLRLALVAVAVFVVRNLTWVELLPLGLTIIFAHLGLLFWELRYVSLSLAFPGLKPKPSKSTSSKQTQQTESSSK</sequence>
<feature type="transmembrane region" description="Helical" evidence="2">
    <location>
        <begin position="58"/>
        <end position="77"/>
    </location>
</feature>
<reference evidence="4" key="1">
    <citation type="submission" date="2020-05" db="EMBL/GenBank/DDBJ databases">
        <authorList>
            <person name="Chiriac C."/>
            <person name="Salcher M."/>
            <person name="Ghai R."/>
            <person name="Kavagutti S V."/>
        </authorList>
    </citation>
    <scope>NUCLEOTIDE SEQUENCE</scope>
</reference>